<dbReference type="GO" id="GO:0051604">
    <property type="term" value="P:protein maturation"/>
    <property type="evidence" value="ECO:0007669"/>
    <property type="project" value="UniProtKB-UniRule"/>
</dbReference>
<dbReference type="EMBL" id="UYSL01020271">
    <property type="protein sequence ID" value="VDL73785.1"/>
    <property type="molecule type" value="Genomic_DNA"/>
</dbReference>
<evidence type="ECO:0000313" key="7">
    <source>
        <dbReference type="WBParaSite" id="NBR_0001019501-mRNA-1"/>
    </source>
</evidence>
<feature type="region of interest" description="Disordered" evidence="2">
    <location>
        <begin position="1077"/>
        <end position="1114"/>
    </location>
</feature>
<evidence type="ECO:0000256" key="1">
    <source>
        <dbReference type="RuleBase" id="RU367072"/>
    </source>
</evidence>
<accession>A0A158QZI9</accession>
<dbReference type="GO" id="GO:0005819">
    <property type="term" value="C:spindle"/>
    <property type="evidence" value="ECO:0007669"/>
    <property type="project" value="UniProtKB-SubCell"/>
</dbReference>
<dbReference type="WBParaSite" id="NBR_0001019501-mRNA-1">
    <property type="protein sequence ID" value="NBR_0001019501-mRNA-1"/>
    <property type="gene ID" value="NBR_0001019501"/>
</dbReference>
<dbReference type="InterPro" id="IPR039920">
    <property type="entry name" value="MMS19"/>
</dbReference>
<keyword evidence="1" id="KW-0227">DNA damage</keyword>
<comment type="similarity">
    <text evidence="1">Belongs to the MET18/MMS19 family.</text>
</comment>
<feature type="compositionally biased region" description="Polar residues" evidence="2">
    <location>
        <begin position="1092"/>
        <end position="1113"/>
    </location>
</feature>
<comment type="subcellular location">
    <subcellularLocation>
        <location evidence="1">Cytoplasm</location>
        <location evidence="1">Cytoskeleton</location>
        <location evidence="1">Spindle</location>
    </subcellularLocation>
    <subcellularLocation>
        <location evidence="1">Nucleus</location>
    </subcellularLocation>
</comment>
<evidence type="ECO:0000313" key="5">
    <source>
        <dbReference type="EMBL" id="VDL73785.1"/>
    </source>
</evidence>
<dbReference type="STRING" id="27835.A0A158QZI9"/>
<keyword evidence="1" id="KW-0206">Cytoskeleton</keyword>
<evidence type="ECO:0000259" key="4">
    <source>
        <dbReference type="Pfam" id="PF14500"/>
    </source>
</evidence>
<evidence type="ECO:0000313" key="6">
    <source>
        <dbReference type="Proteomes" id="UP000271162"/>
    </source>
</evidence>
<comment type="subunit">
    <text evidence="1">Component of the CIA complex.</text>
</comment>
<protein>
    <recommendedName>
        <fullName evidence="1">MMS19 nucleotide excision repair protein</fullName>
    </recommendedName>
</protein>
<sequence length="1301" mass="145032">MAASEAARSLYREIVVDKSLSLSDFFEKKRPLLLSQSDDEKEAAFSELIELLSLFPDDFLPEQQVGLLLDFFLGIFESSPIMASFAVPGIHHLLLHSKNLPPGTEGPVVQIMFRDGNVQGWDLEKRLMQYAILEWLLMHRIKELSVLGSDFVLTFIRTIGGERHPRCLPQVFRMFVVVARSFPLGPFAEDLFEAVACYFPVEFKQPSGDVPITRELLAHGCLKCLTAHRDFAPYCYLLIEEKFTDDECTIEQKHDVCELLALAASTFRPDDIIDNLEAILGGLRAIGLNNKAPMHSCVLKALAAVTTALNDSKTEAVTKIAAQLIENLEPFVLQAEMGLTERALTLLQCVTTAGSGTRSLIFDRVIPWILMLVQSDVVNVKANRLEIVQEGLRCLVSWVDHIHQHNGDDVLRRFESSLFASLQQAREIAPTEALAALYKCSAIYLKVDGLPVDVAIRIADLVQSSWDSVKDDLVREAFSQLVSTLAEVNWKCIHEIVISKNNGSYLKLADFIMICSAVHDESSLTEMSPLLLAALVQNPSREVFVGYLNMATRLSHAAPSLLPLLSEKFQSAAFQVSETMQSFGLLLSKEERLRLTAKISSSIASTQHFDMFCLFLVQSQSPSILRDLVKSPFCEEESCCRMCTGIANHDDDIDGVFSLRERLPFDIDCALAEGLLLRGASQGLTIFDETLSRLCRSDADDYAQLCRRLEEMFDLESPPNDPVRCLYKLTFLWKQRSPGKNKLMRLLPSVLKLSSMNPAPQQQSDQFVPVFLLALSAENPIPVIFSALPRLIASLSEEKIRFEDGRRIIEALTRRLMEDPTPMKVALECLESLELAAKHIPHCISTSTSGMVVGATTKALGHSKRVVRQKAASVRNLWMNLLILLFYFQSVVVLPFIIPQPGFLAGLLKVFKSVCALEPLPTCLCSLFCQSFFNCPAACPENCPYPSRPNRAVGTIPPPLPAYPSYPSPPPRPIFYVRPTIPIRRGSILWAPPRVRDVYNSVSFRLPSVIPRANLTSGRTASQALIYAKRHKSRYFHVIETSSEAGRPAGEGLKPNRRSPSLPYTKHLSDSLSIAVKPHSHGENLSEDVDAASTTSPVLQRGTSHPNKWSTTTPPLFMPPPSLLFLAPPPLPPPPGSSYHPFTAKSRENSERSSRHLTYVPSDYGYDEEENASEKSFVVKPELVETKELEGDFREERLRTSESPLAALEEELQRFNGLQMERGSDFLVEKHRNSGIATKQKMTGSSSSSKQLIYSAMLIEFPGRIANVICSRHTFSYIVVSSPIYCQLRKAPLTCFAFLQP</sequence>
<reference evidence="5 6" key="2">
    <citation type="submission" date="2018-11" db="EMBL/GenBank/DDBJ databases">
        <authorList>
            <consortium name="Pathogen Informatics"/>
        </authorList>
    </citation>
    <scope>NUCLEOTIDE SEQUENCE [LARGE SCALE GENOMIC DNA]</scope>
</reference>
<evidence type="ECO:0000256" key="2">
    <source>
        <dbReference type="SAM" id="MobiDB-lite"/>
    </source>
</evidence>
<dbReference type="InterPro" id="IPR029240">
    <property type="entry name" value="MMS19_N"/>
</dbReference>
<feature type="domain" description="Ground-like" evidence="3">
    <location>
        <begin position="1240"/>
        <end position="1298"/>
    </location>
</feature>
<dbReference type="Proteomes" id="UP000271162">
    <property type="component" value="Unassembled WGS sequence"/>
</dbReference>
<dbReference type="PANTHER" id="PTHR12891:SF0">
    <property type="entry name" value="MMS19 NUCLEOTIDE EXCISION REPAIR PROTEIN HOMOLOG"/>
    <property type="match status" value="1"/>
</dbReference>
<dbReference type="InterPro" id="IPR007284">
    <property type="entry name" value="Ground-like_dom"/>
</dbReference>
<dbReference type="GO" id="GO:0006281">
    <property type="term" value="P:DNA repair"/>
    <property type="evidence" value="ECO:0007669"/>
    <property type="project" value="UniProtKB-UniRule"/>
</dbReference>
<dbReference type="GO" id="GO:0016226">
    <property type="term" value="P:iron-sulfur cluster assembly"/>
    <property type="evidence" value="ECO:0007669"/>
    <property type="project" value="UniProtKB-UniRule"/>
</dbReference>
<feature type="compositionally biased region" description="Basic and acidic residues" evidence="2">
    <location>
        <begin position="1145"/>
        <end position="1154"/>
    </location>
</feature>
<feature type="region of interest" description="Disordered" evidence="2">
    <location>
        <begin position="1045"/>
        <end position="1065"/>
    </location>
</feature>
<reference evidence="7" key="1">
    <citation type="submission" date="2016-04" db="UniProtKB">
        <authorList>
            <consortium name="WormBaseParasite"/>
        </authorList>
    </citation>
    <scope>IDENTIFICATION</scope>
</reference>
<dbReference type="SUPFAM" id="SSF48371">
    <property type="entry name" value="ARM repeat"/>
    <property type="match status" value="1"/>
</dbReference>
<organism evidence="7">
    <name type="scientific">Nippostrongylus brasiliensis</name>
    <name type="common">Rat hookworm</name>
    <dbReference type="NCBI Taxonomy" id="27835"/>
    <lineage>
        <taxon>Eukaryota</taxon>
        <taxon>Metazoa</taxon>
        <taxon>Ecdysozoa</taxon>
        <taxon>Nematoda</taxon>
        <taxon>Chromadorea</taxon>
        <taxon>Rhabditida</taxon>
        <taxon>Rhabditina</taxon>
        <taxon>Rhabditomorpha</taxon>
        <taxon>Strongyloidea</taxon>
        <taxon>Heligmosomidae</taxon>
        <taxon>Nippostrongylus</taxon>
    </lineage>
</organism>
<proteinExistence type="inferred from homology"/>
<gene>
    <name evidence="5" type="ORF">NBR_LOCUS10196</name>
</gene>
<feature type="domain" description="MMS19 N-terminal" evidence="4">
    <location>
        <begin position="31"/>
        <end position="285"/>
    </location>
</feature>
<dbReference type="PANTHER" id="PTHR12891">
    <property type="entry name" value="DNA REPAIR/TRANSCRIPTION PROTEIN MET18/MMS19"/>
    <property type="match status" value="1"/>
</dbReference>
<dbReference type="GO" id="GO:0005634">
    <property type="term" value="C:nucleus"/>
    <property type="evidence" value="ECO:0007669"/>
    <property type="project" value="UniProtKB-SubCell"/>
</dbReference>
<keyword evidence="6" id="KW-1185">Reference proteome</keyword>
<name>A0A158QZI9_NIPBR</name>
<feature type="region of interest" description="Disordered" evidence="2">
    <location>
        <begin position="1130"/>
        <end position="1155"/>
    </location>
</feature>
<dbReference type="GO" id="GO:0097361">
    <property type="term" value="C:cytosolic [4Fe-4S] assembly targeting complex"/>
    <property type="evidence" value="ECO:0007669"/>
    <property type="project" value="UniProtKB-UniRule"/>
</dbReference>
<keyword evidence="1" id="KW-0963">Cytoplasm</keyword>
<evidence type="ECO:0000259" key="3">
    <source>
        <dbReference type="Pfam" id="PF04155"/>
    </source>
</evidence>
<dbReference type="InterPro" id="IPR016024">
    <property type="entry name" value="ARM-type_fold"/>
</dbReference>
<dbReference type="Pfam" id="PF14500">
    <property type="entry name" value="MMS19_N"/>
    <property type="match status" value="1"/>
</dbReference>
<comment type="function">
    <text evidence="1">Key component of the cytosolic iron-sulfur protein assembly (CIA) complex, a multiprotein complex that mediates the incorporation of iron-sulfur cluster into apoproteins specifically involved in DNA metabolism and genomic integrity. In the CIA complex, MMS19 acts as an adapter between early-acting CIA components and a subset of cellular target iron-sulfur proteins.</text>
</comment>
<dbReference type="Pfam" id="PF04155">
    <property type="entry name" value="Ground-like"/>
    <property type="match status" value="1"/>
</dbReference>
<keyword evidence="1" id="KW-0234">DNA repair</keyword>
<keyword evidence="1" id="KW-0539">Nucleus</keyword>